<dbReference type="EMBL" id="CP002691">
    <property type="protein sequence ID" value="AEE49804.1"/>
    <property type="molecule type" value="Genomic_DNA"/>
</dbReference>
<evidence type="ECO:0000313" key="2">
    <source>
        <dbReference type="Proteomes" id="UP000008461"/>
    </source>
</evidence>
<proteinExistence type="predicted"/>
<dbReference type="KEGG" id="hhy:Halhy_1919"/>
<accession>F4L5C4</accession>
<dbReference type="STRING" id="760192.Halhy_1919"/>
<sequence>MLTSNSPTFPQRNVLRIAKNICILFSLLLLTSCYSVQIASKDSTGEPDPINMAEGPYKQLKVDTINKVIKISPVEKGFIMYVDCAKEGLYSVEYKVTLGGLLLSAITFGRHRKVKVKYVCAQEEN</sequence>
<evidence type="ECO:0000313" key="1">
    <source>
        <dbReference type="EMBL" id="AEE49804.1"/>
    </source>
</evidence>
<dbReference type="eggNOG" id="ENOG5033440">
    <property type="taxonomic scope" value="Bacteria"/>
</dbReference>
<keyword evidence="2" id="KW-1185">Reference proteome</keyword>
<dbReference type="Proteomes" id="UP000008461">
    <property type="component" value="Chromosome"/>
</dbReference>
<organism evidence="1 2">
    <name type="scientific">Haliscomenobacter hydrossis (strain ATCC 27775 / DSM 1100 / LMG 10767 / O)</name>
    <dbReference type="NCBI Taxonomy" id="760192"/>
    <lineage>
        <taxon>Bacteria</taxon>
        <taxon>Pseudomonadati</taxon>
        <taxon>Bacteroidota</taxon>
        <taxon>Saprospiria</taxon>
        <taxon>Saprospirales</taxon>
        <taxon>Haliscomenobacteraceae</taxon>
        <taxon>Haliscomenobacter</taxon>
    </lineage>
</organism>
<gene>
    <name evidence="1" type="ordered locus">Halhy_1919</name>
</gene>
<reference key="2">
    <citation type="submission" date="2011-04" db="EMBL/GenBank/DDBJ databases">
        <title>Complete sequence of chromosome of Haliscomenobacter hydrossis DSM 1100.</title>
        <authorList>
            <consortium name="US DOE Joint Genome Institute (JGI-PGF)"/>
            <person name="Lucas S."/>
            <person name="Han J."/>
            <person name="Lapidus A."/>
            <person name="Bruce D."/>
            <person name="Goodwin L."/>
            <person name="Pitluck S."/>
            <person name="Peters L."/>
            <person name="Kyrpides N."/>
            <person name="Mavromatis K."/>
            <person name="Ivanova N."/>
            <person name="Ovchinnikova G."/>
            <person name="Pagani I."/>
            <person name="Daligault H."/>
            <person name="Detter J.C."/>
            <person name="Han C."/>
            <person name="Land M."/>
            <person name="Hauser L."/>
            <person name="Markowitz V."/>
            <person name="Cheng J.-F."/>
            <person name="Hugenholtz P."/>
            <person name="Woyke T."/>
            <person name="Wu D."/>
            <person name="Verbarg S."/>
            <person name="Frueling A."/>
            <person name="Brambilla E."/>
            <person name="Klenk H.-P."/>
            <person name="Eisen J.A."/>
        </authorList>
    </citation>
    <scope>NUCLEOTIDE SEQUENCE</scope>
    <source>
        <strain>DSM 1100</strain>
    </source>
</reference>
<dbReference type="RefSeq" id="WP_013764357.1">
    <property type="nucleotide sequence ID" value="NC_015510.1"/>
</dbReference>
<dbReference type="HOGENOM" id="CLU_2058025_0_0_10"/>
<name>F4L5C4_HALH1</name>
<dbReference type="AlphaFoldDB" id="F4L5C4"/>
<protein>
    <submittedName>
        <fullName evidence="1">Uncharacterized protein</fullName>
    </submittedName>
</protein>
<reference evidence="1 2" key="1">
    <citation type="journal article" date="2011" name="Stand. Genomic Sci.">
        <title>Complete genome sequence of Haliscomenobacter hydrossis type strain (O).</title>
        <authorList>
            <consortium name="US DOE Joint Genome Institute (JGI-PGF)"/>
            <person name="Daligault H."/>
            <person name="Lapidus A."/>
            <person name="Zeytun A."/>
            <person name="Nolan M."/>
            <person name="Lucas S."/>
            <person name="Del Rio T.G."/>
            <person name="Tice H."/>
            <person name="Cheng J.F."/>
            <person name="Tapia R."/>
            <person name="Han C."/>
            <person name="Goodwin L."/>
            <person name="Pitluck S."/>
            <person name="Liolios K."/>
            <person name="Pagani I."/>
            <person name="Ivanova N."/>
            <person name="Huntemann M."/>
            <person name="Mavromatis K."/>
            <person name="Mikhailova N."/>
            <person name="Pati A."/>
            <person name="Chen A."/>
            <person name="Palaniappan K."/>
            <person name="Land M."/>
            <person name="Hauser L."/>
            <person name="Brambilla E.M."/>
            <person name="Rohde M."/>
            <person name="Verbarg S."/>
            <person name="Goker M."/>
            <person name="Bristow J."/>
            <person name="Eisen J.A."/>
            <person name="Markowitz V."/>
            <person name="Hugenholtz P."/>
            <person name="Kyrpides N.C."/>
            <person name="Klenk H.P."/>
            <person name="Woyke T."/>
        </authorList>
    </citation>
    <scope>NUCLEOTIDE SEQUENCE [LARGE SCALE GENOMIC DNA]</scope>
    <source>
        <strain evidence="2">ATCC 27775 / DSM 1100 / LMG 10767 / O</strain>
    </source>
</reference>